<gene>
    <name evidence="1" type="ORF">BRAPAZ1V2_A03P68080.2</name>
</gene>
<dbReference type="InterPro" id="IPR007033">
    <property type="entry name" value="GORAB"/>
</dbReference>
<dbReference type="Pfam" id="PF04949">
    <property type="entry name" value="Transcrip_act"/>
    <property type="match status" value="1"/>
</dbReference>
<organism evidence="1 2">
    <name type="scientific">Brassica campestris</name>
    <name type="common">Field mustard</name>
    <dbReference type="NCBI Taxonomy" id="3711"/>
    <lineage>
        <taxon>Eukaryota</taxon>
        <taxon>Viridiplantae</taxon>
        <taxon>Streptophyta</taxon>
        <taxon>Embryophyta</taxon>
        <taxon>Tracheophyta</taxon>
        <taxon>Spermatophyta</taxon>
        <taxon>Magnoliopsida</taxon>
        <taxon>eudicotyledons</taxon>
        <taxon>Gunneridae</taxon>
        <taxon>Pentapetalae</taxon>
        <taxon>rosids</taxon>
        <taxon>malvids</taxon>
        <taxon>Brassicales</taxon>
        <taxon>Brassicaceae</taxon>
        <taxon>Brassiceae</taxon>
        <taxon>Brassica</taxon>
    </lineage>
</organism>
<name>A0A8D9GR61_BRACM</name>
<accession>A0A8D9GR61</accession>
<reference evidence="1 2" key="1">
    <citation type="submission" date="2021-07" db="EMBL/GenBank/DDBJ databases">
        <authorList>
            <consortium name="Genoscope - CEA"/>
            <person name="William W."/>
        </authorList>
    </citation>
    <scope>NUCLEOTIDE SEQUENCE [LARGE SCALE GENOMIC DNA]</scope>
</reference>
<protein>
    <submittedName>
        <fullName evidence="1">Uncharacterized protein</fullName>
    </submittedName>
</protein>
<dbReference type="EMBL" id="LS974619">
    <property type="protein sequence ID" value="CAG7885465.1"/>
    <property type="molecule type" value="Genomic_DNA"/>
</dbReference>
<evidence type="ECO:0000313" key="1">
    <source>
        <dbReference type="EMBL" id="CAG7885465.1"/>
    </source>
</evidence>
<proteinExistence type="predicted"/>
<sequence>EKELSSAFLCQRRDRTIGEKISGGITYQELEGLADPMRKEVVLARKKIDSINK</sequence>
<dbReference type="Proteomes" id="UP000694005">
    <property type="component" value="Chromosome A03"/>
</dbReference>
<evidence type="ECO:0000313" key="2">
    <source>
        <dbReference type="Proteomes" id="UP000694005"/>
    </source>
</evidence>
<dbReference type="Gramene" id="A03p68080.2_BraZ1">
    <property type="protein sequence ID" value="A03p68080.2_BraZ1.CDS"/>
    <property type="gene ID" value="A03g68080.2_BraZ1"/>
</dbReference>
<dbReference type="AlphaFoldDB" id="A0A8D9GR61"/>
<feature type="non-terminal residue" evidence="1">
    <location>
        <position position="1"/>
    </location>
</feature>